<dbReference type="EMBL" id="BCTB01000050">
    <property type="protein sequence ID" value="GAT17063.1"/>
    <property type="molecule type" value="Genomic_DNA"/>
</dbReference>
<comment type="caution">
    <text evidence="2">The sequence shown here is derived from an EMBL/GenBank/DDBJ whole genome shotgun (WGS) entry which is preliminary data.</text>
</comment>
<evidence type="ECO:0000313" key="3">
    <source>
        <dbReference type="Proteomes" id="UP000069654"/>
    </source>
</evidence>
<dbReference type="OrthoDB" id="4753796at2"/>
<proteinExistence type="predicted"/>
<dbReference type="Proteomes" id="UP000069654">
    <property type="component" value="Unassembled WGS sequence"/>
</dbReference>
<sequence length="348" mass="34287">MLTLIDFILDLFRSPALAARFIADPENTMRDAGLQNVTAAQLQSVAASAAPAGVLLGGGDPVVGLQRAVADHHNIASPFSPQTSVGWQPTFAPETEVASRNHIQPEVFSPDQSAGANAQTGGFNLGFGDITLGDKTTNTATNGGVVVGGDNDGDIVSGDGAVLGDGNTTNNGDIWAGPGSNVAVGKGNDIEDNSKSAGGDLISDNDAPVLNDVDTSGGNGGGAVGGGSLIGIGGGNASGGDGGSGGSIIIHDDRTSLVGGNQYDVRGGGLGSGNVADSSTNVSTQVETNTKTSYDIEDNSSSFDTNIGSNNDTSLASGNGFASGNTLDALTDIAPSSSTNTGVGLDAF</sequence>
<feature type="compositionally biased region" description="Polar residues" evidence="1">
    <location>
        <begin position="275"/>
        <end position="307"/>
    </location>
</feature>
<name>A0A117INL7_MYCTH</name>
<evidence type="ECO:0000256" key="1">
    <source>
        <dbReference type="SAM" id="MobiDB-lite"/>
    </source>
</evidence>
<gene>
    <name evidence="2" type="ORF">RMCT_4032</name>
</gene>
<dbReference type="RefSeq" id="WP_003927655.1">
    <property type="nucleotide sequence ID" value="NZ_BCTB01000050.1"/>
</dbReference>
<reference evidence="2 3" key="1">
    <citation type="journal article" date="2016" name="Genome Announc.">
        <title>Draft Genome Sequences of Five Rapidly Growing Mycobacterium Species, M. thermoresistibile, M. fortuitum subsp. acetamidolyticum, M. canariasense, M. brisbanense, and M. novocastrense.</title>
        <authorList>
            <person name="Katahira K."/>
            <person name="Ogura Y."/>
            <person name="Gotoh Y."/>
            <person name="Hayashi T."/>
        </authorList>
    </citation>
    <scope>NUCLEOTIDE SEQUENCE [LARGE SCALE GENOMIC DNA]</scope>
    <source>
        <strain evidence="2 3">JCM6362</strain>
    </source>
</reference>
<dbReference type="AlphaFoldDB" id="A0A117INL7"/>
<dbReference type="InterPro" id="IPR049709">
    <property type="entry name" value="IniB-like_N"/>
</dbReference>
<accession>A0A117INL7</accession>
<dbReference type="OMA" id="QIDGDYG"/>
<feature type="region of interest" description="Disordered" evidence="1">
    <location>
        <begin position="268"/>
        <end position="307"/>
    </location>
</feature>
<dbReference type="STRING" id="1797.RMCT_4032"/>
<reference evidence="3" key="2">
    <citation type="submission" date="2016-02" db="EMBL/GenBank/DDBJ databases">
        <title>Draft genome sequence of five rapidly growing Mycobacterium species.</title>
        <authorList>
            <person name="Katahira K."/>
            <person name="Gotou Y."/>
            <person name="Iida K."/>
            <person name="Ogura Y."/>
            <person name="Hayashi T."/>
        </authorList>
    </citation>
    <scope>NUCLEOTIDE SEQUENCE [LARGE SCALE GENOMIC DNA]</scope>
    <source>
        <strain evidence="3">JCM6362</strain>
    </source>
</reference>
<organism evidence="2 3">
    <name type="scientific">Mycolicibacterium thermoresistibile</name>
    <name type="common">Mycobacterium thermoresistibile</name>
    <dbReference type="NCBI Taxonomy" id="1797"/>
    <lineage>
        <taxon>Bacteria</taxon>
        <taxon>Bacillati</taxon>
        <taxon>Actinomycetota</taxon>
        <taxon>Actinomycetes</taxon>
        <taxon>Mycobacteriales</taxon>
        <taxon>Mycobacteriaceae</taxon>
        <taxon>Mycolicibacterium</taxon>
    </lineage>
</organism>
<evidence type="ECO:0000313" key="2">
    <source>
        <dbReference type="EMBL" id="GAT17063.1"/>
    </source>
</evidence>
<dbReference type="NCBIfam" id="NF038175">
    <property type="entry name" value="IniB_NTERM"/>
    <property type="match status" value="1"/>
</dbReference>
<protein>
    <submittedName>
        <fullName evidence="2">Uncharacterized protein</fullName>
    </submittedName>
</protein>